<proteinExistence type="predicted"/>
<feature type="transmembrane region" description="Helical" evidence="1">
    <location>
        <begin position="290"/>
        <end position="308"/>
    </location>
</feature>
<protein>
    <recommendedName>
        <fullName evidence="4">DUF2157 domain-containing protein</fullName>
    </recommendedName>
</protein>
<keyword evidence="1" id="KW-0472">Membrane</keyword>
<feature type="transmembrane region" description="Helical" evidence="1">
    <location>
        <begin position="109"/>
        <end position="130"/>
    </location>
</feature>
<keyword evidence="1" id="KW-0812">Transmembrane</keyword>
<feature type="transmembrane region" description="Helical" evidence="1">
    <location>
        <begin position="56"/>
        <end position="74"/>
    </location>
</feature>
<reference evidence="2 3" key="1">
    <citation type="submission" date="2024-02" db="EMBL/GenBank/DDBJ databases">
        <title>Adaptive strategies in a cosmopolitan and abundant soil bacterium.</title>
        <authorList>
            <person name="Carini P."/>
        </authorList>
    </citation>
    <scope>NUCLEOTIDE SEQUENCE [LARGE SCALE GENOMIC DNA]</scope>
    <source>
        <strain evidence="2 3">AZCC 1608</strain>
    </source>
</reference>
<feature type="transmembrane region" description="Helical" evidence="1">
    <location>
        <begin position="236"/>
        <end position="256"/>
    </location>
</feature>
<keyword evidence="3" id="KW-1185">Reference proteome</keyword>
<comment type="caution">
    <text evidence="2">The sequence shown here is derived from an EMBL/GenBank/DDBJ whole genome shotgun (WGS) entry which is preliminary data.</text>
</comment>
<feature type="transmembrane region" description="Helical" evidence="1">
    <location>
        <begin position="150"/>
        <end position="169"/>
    </location>
</feature>
<evidence type="ECO:0000256" key="1">
    <source>
        <dbReference type="SAM" id="Phobius"/>
    </source>
</evidence>
<feature type="transmembrane region" description="Helical" evidence="1">
    <location>
        <begin position="202"/>
        <end position="224"/>
    </location>
</feature>
<feature type="transmembrane region" description="Helical" evidence="1">
    <location>
        <begin position="314"/>
        <end position="334"/>
    </location>
</feature>
<feature type="transmembrane region" description="Helical" evidence="1">
    <location>
        <begin position="80"/>
        <end position="97"/>
    </location>
</feature>
<accession>A0ABU8BLV2</accession>
<dbReference type="Proteomes" id="UP001364224">
    <property type="component" value="Unassembled WGS sequence"/>
</dbReference>
<evidence type="ECO:0000313" key="3">
    <source>
        <dbReference type="Proteomes" id="UP001364224"/>
    </source>
</evidence>
<organism evidence="2 3">
    <name type="scientific">Bradyrhizobium algeriense</name>
    <dbReference type="NCBI Taxonomy" id="634784"/>
    <lineage>
        <taxon>Bacteria</taxon>
        <taxon>Pseudomonadati</taxon>
        <taxon>Pseudomonadota</taxon>
        <taxon>Alphaproteobacteria</taxon>
        <taxon>Hyphomicrobiales</taxon>
        <taxon>Nitrobacteraceae</taxon>
        <taxon>Bradyrhizobium</taxon>
    </lineage>
</organism>
<dbReference type="EMBL" id="JAZHRV010000001">
    <property type="protein sequence ID" value="MEH2559528.1"/>
    <property type="molecule type" value="Genomic_DNA"/>
</dbReference>
<feature type="transmembrane region" description="Helical" evidence="1">
    <location>
        <begin position="268"/>
        <end position="285"/>
    </location>
</feature>
<gene>
    <name evidence="2" type="ORF">V1286_007057</name>
</gene>
<sequence>MSMIASEILAKGVERGIITAEQAERLRALENAGEPPELPASPDDEQLRFISGFSDIFVTIGLAMFIGAVGYFALSSSGPVGMWIAVAVTAWLLAEFFTRLRRMALPSIVLLIVFAWAAFAASAVFLGAGARPYSFPLSAWGLSGPGGIEPATLASAAFMTVLLTALHYWRFRVPITIAAGCGALLLTVMGLAYGLFPQLPYGAYSALTFVCGLAIFGLAMRFDMTDPERLTRRTDIAFWLHLLAAPLIVHSLIGGVFDVGAKLEPKPAVAVVAVFLALSLVAVLIDRRALLVSGLAYAGGAFWALIRQAGLSDITTPLTILTLGAFVLLLSAGWKPLRAGILKLAPSTLTRRLPQPTLSV</sequence>
<evidence type="ECO:0008006" key="4">
    <source>
        <dbReference type="Google" id="ProtNLM"/>
    </source>
</evidence>
<feature type="transmembrane region" description="Helical" evidence="1">
    <location>
        <begin position="176"/>
        <end position="196"/>
    </location>
</feature>
<name>A0ABU8BLV2_9BRAD</name>
<keyword evidence="1" id="KW-1133">Transmembrane helix</keyword>
<evidence type="ECO:0000313" key="2">
    <source>
        <dbReference type="EMBL" id="MEH2559528.1"/>
    </source>
</evidence>